<feature type="transmembrane region" description="Helical" evidence="2">
    <location>
        <begin position="147"/>
        <end position="171"/>
    </location>
</feature>
<feature type="region of interest" description="Disordered" evidence="1">
    <location>
        <begin position="103"/>
        <end position="123"/>
    </location>
</feature>
<evidence type="ECO:0000256" key="2">
    <source>
        <dbReference type="SAM" id="Phobius"/>
    </source>
</evidence>
<gene>
    <name evidence="4" type="ORF">G7Y89_g8049</name>
</gene>
<comment type="caution">
    <text evidence="4">The sequence shown here is derived from an EMBL/GenBank/DDBJ whole genome shotgun (WGS) entry which is preliminary data.</text>
</comment>
<evidence type="ECO:0000313" key="4">
    <source>
        <dbReference type="EMBL" id="KAF4630099.1"/>
    </source>
</evidence>
<keyword evidence="5" id="KW-1185">Reference proteome</keyword>
<reference evidence="4 5" key="1">
    <citation type="submission" date="2020-03" db="EMBL/GenBank/DDBJ databases">
        <title>Draft Genome Sequence of Cudoniella acicularis.</title>
        <authorList>
            <person name="Buettner E."/>
            <person name="Kellner H."/>
        </authorList>
    </citation>
    <scope>NUCLEOTIDE SEQUENCE [LARGE SCALE GENOMIC DNA]</scope>
    <source>
        <strain evidence="4 5">DSM 108380</strain>
    </source>
</reference>
<feature type="compositionally biased region" description="Basic and acidic residues" evidence="1">
    <location>
        <begin position="378"/>
        <end position="388"/>
    </location>
</feature>
<feature type="chain" id="PRO_5034865562" evidence="3">
    <location>
        <begin position="22"/>
        <end position="388"/>
    </location>
</feature>
<proteinExistence type="predicted"/>
<evidence type="ECO:0000256" key="3">
    <source>
        <dbReference type="SAM" id="SignalP"/>
    </source>
</evidence>
<feature type="compositionally biased region" description="Polar residues" evidence="1">
    <location>
        <begin position="242"/>
        <end position="253"/>
    </location>
</feature>
<feature type="region of interest" description="Disordered" evidence="1">
    <location>
        <begin position="27"/>
        <end position="48"/>
    </location>
</feature>
<dbReference type="AlphaFoldDB" id="A0A8H4RK30"/>
<keyword evidence="2" id="KW-0812">Transmembrane</keyword>
<organism evidence="4 5">
    <name type="scientific">Cudoniella acicularis</name>
    <dbReference type="NCBI Taxonomy" id="354080"/>
    <lineage>
        <taxon>Eukaryota</taxon>
        <taxon>Fungi</taxon>
        <taxon>Dikarya</taxon>
        <taxon>Ascomycota</taxon>
        <taxon>Pezizomycotina</taxon>
        <taxon>Leotiomycetes</taxon>
        <taxon>Helotiales</taxon>
        <taxon>Tricladiaceae</taxon>
        <taxon>Cudoniella</taxon>
    </lineage>
</organism>
<feature type="compositionally biased region" description="Low complexity" evidence="1">
    <location>
        <begin position="302"/>
        <end position="311"/>
    </location>
</feature>
<dbReference type="Proteomes" id="UP000566819">
    <property type="component" value="Unassembled WGS sequence"/>
</dbReference>
<keyword evidence="2" id="KW-0472">Membrane</keyword>
<name>A0A8H4RK30_9HELO</name>
<feature type="region of interest" description="Disordered" evidence="1">
    <location>
        <begin position="345"/>
        <end position="388"/>
    </location>
</feature>
<protein>
    <submittedName>
        <fullName evidence="4">Uncharacterized protein</fullName>
    </submittedName>
</protein>
<evidence type="ECO:0000313" key="5">
    <source>
        <dbReference type="Proteomes" id="UP000566819"/>
    </source>
</evidence>
<feature type="region of interest" description="Disordered" evidence="1">
    <location>
        <begin position="242"/>
        <end position="311"/>
    </location>
</feature>
<keyword evidence="2" id="KW-1133">Transmembrane helix</keyword>
<accession>A0A8H4RK30</accession>
<evidence type="ECO:0000256" key="1">
    <source>
        <dbReference type="SAM" id="MobiDB-lite"/>
    </source>
</evidence>
<dbReference type="OrthoDB" id="4120617at2759"/>
<keyword evidence="3" id="KW-0732">Signal</keyword>
<feature type="signal peptide" evidence="3">
    <location>
        <begin position="1"/>
        <end position="21"/>
    </location>
</feature>
<sequence length="388" mass="41286">MKYTRQTLVACLLSLLLTAEAQPGPHGGVNTPAPLAGPKKGLDSLSLATPPTAVTSTFTSRSTTELSSSGDSTIITQTTTLTTISHLTSASEGIIFTSFSTSIPTSTPSSTDDVTSEPSSMSSMSIADVPYSSASIPSSDQSPSNHLTLIIVLSVVLGVVGILLIISTVFLTHRYCKGQSPFAHRGASPINDDEIASWRGPVLEQKQQVLPTQRPPGQDVSTIGLAQFPGWRWNSSPSNIQPVYSPSTSTAESPSFRAPNSRAGLTDETIPGAEPYIPPMKRQGSRLSKTPPGHSRTRSRRSSVSAKSMWSAGGNSVVNIDWKPRERQPTWYDPEDNNVGRELRDLDHASSSPGTSIFDELNAGGLSPRPASHSRPWGIEKEIGRAIA</sequence>
<dbReference type="EMBL" id="JAAMPI010000590">
    <property type="protein sequence ID" value="KAF4630099.1"/>
    <property type="molecule type" value="Genomic_DNA"/>
</dbReference>